<dbReference type="InterPro" id="IPR003740">
    <property type="entry name" value="YitT"/>
</dbReference>
<dbReference type="CDD" id="cd16380">
    <property type="entry name" value="YitT_C"/>
    <property type="match status" value="1"/>
</dbReference>
<evidence type="ECO:0000256" key="5">
    <source>
        <dbReference type="ARBA" id="ARBA00023136"/>
    </source>
</evidence>
<dbReference type="RefSeq" id="WP_078806742.1">
    <property type="nucleotide sequence ID" value="NZ_FUXI01000006.1"/>
</dbReference>
<keyword evidence="3 6" id="KW-0812">Transmembrane</keyword>
<evidence type="ECO:0000313" key="9">
    <source>
        <dbReference type="Proteomes" id="UP000190328"/>
    </source>
</evidence>
<keyword evidence="2" id="KW-1003">Cell membrane</keyword>
<evidence type="ECO:0000259" key="7">
    <source>
        <dbReference type="Pfam" id="PF10035"/>
    </source>
</evidence>
<dbReference type="Proteomes" id="UP000190328">
    <property type="component" value="Unassembled WGS sequence"/>
</dbReference>
<comment type="subcellular location">
    <subcellularLocation>
        <location evidence="1">Cell membrane</location>
        <topology evidence="1">Multi-pass membrane protein</topology>
    </subcellularLocation>
</comment>
<accession>A0A1T4LL85</accession>
<gene>
    <name evidence="8" type="ORF">SAMN02745116_00699</name>
</gene>
<name>A0A1T4LL85_9ENTE</name>
<reference evidence="8 9" key="1">
    <citation type="submission" date="2017-02" db="EMBL/GenBank/DDBJ databases">
        <authorList>
            <person name="Peterson S.W."/>
        </authorList>
    </citation>
    <scope>NUCLEOTIDE SEQUENCE [LARGE SCALE GENOMIC DNA]</scope>
    <source>
        <strain evidence="8 9">ATCC BAA-1030</strain>
    </source>
</reference>
<dbReference type="InterPro" id="IPR051461">
    <property type="entry name" value="UPF0750_membrane"/>
</dbReference>
<evidence type="ECO:0000256" key="2">
    <source>
        <dbReference type="ARBA" id="ARBA00022475"/>
    </source>
</evidence>
<evidence type="ECO:0000313" key="8">
    <source>
        <dbReference type="EMBL" id="SJZ55234.1"/>
    </source>
</evidence>
<evidence type="ECO:0000256" key="4">
    <source>
        <dbReference type="ARBA" id="ARBA00022989"/>
    </source>
</evidence>
<keyword evidence="9" id="KW-1185">Reference proteome</keyword>
<dbReference type="OrthoDB" id="1758221at2"/>
<keyword evidence="4 6" id="KW-1133">Transmembrane helix</keyword>
<dbReference type="PANTHER" id="PTHR33545:SF9">
    <property type="entry name" value="UPF0750 MEMBRANE PROTEIN YITE"/>
    <property type="match status" value="1"/>
</dbReference>
<dbReference type="PANTHER" id="PTHR33545">
    <property type="entry name" value="UPF0750 MEMBRANE PROTEIN YITT-RELATED"/>
    <property type="match status" value="1"/>
</dbReference>
<feature type="transmembrane region" description="Helical" evidence="6">
    <location>
        <begin position="97"/>
        <end position="117"/>
    </location>
</feature>
<proteinExistence type="predicted"/>
<dbReference type="AlphaFoldDB" id="A0A1T4LL85"/>
<feature type="transmembrane region" description="Helical" evidence="6">
    <location>
        <begin position="138"/>
        <end position="159"/>
    </location>
</feature>
<dbReference type="Gene3D" id="3.30.70.120">
    <property type="match status" value="1"/>
</dbReference>
<dbReference type="Pfam" id="PF10035">
    <property type="entry name" value="DUF2179"/>
    <property type="match status" value="1"/>
</dbReference>
<feature type="transmembrane region" description="Helical" evidence="6">
    <location>
        <begin position="48"/>
        <end position="66"/>
    </location>
</feature>
<evidence type="ECO:0000256" key="3">
    <source>
        <dbReference type="ARBA" id="ARBA00022692"/>
    </source>
</evidence>
<dbReference type="STRING" id="263852.SAMN02745116_00699"/>
<sequence length="285" mass="30958">MDFLLVTIGSLIAAIGFNAMFLPNHIVAGGMSGLAVALEKLCSWQPDYFLYGSNIPLLILSWVFLGKENFAKTLYGSWIFPVFITITKQIGSFTDNQLLGAIFGGVIVGFGIGLVYYGDSSTGGTGVLVQIIGKFTPISLGAAIILTDGMVVLTGLIAFDHETVMYSLIALFIVSRVVDFVAMGLNNAKNVMIISQKSEEVQQYLMDEISRGVTKLRVTGGFGNEEKEMLMCVVDGGEYPVLQRNILAIDPEAFVIVMPASEVLGRGFSLWKHYVHEDHVGALRK</sequence>
<feature type="transmembrane region" description="Helical" evidence="6">
    <location>
        <begin position="165"/>
        <end position="185"/>
    </location>
</feature>
<dbReference type="PIRSF" id="PIRSF006483">
    <property type="entry name" value="Membrane_protein_YitT"/>
    <property type="match status" value="1"/>
</dbReference>
<keyword evidence="5 6" id="KW-0472">Membrane</keyword>
<dbReference type="Pfam" id="PF02588">
    <property type="entry name" value="YitT_membrane"/>
    <property type="match status" value="1"/>
</dbReference>
<evidence type="ECO:0000256" key="1">
    <source>
        <dbReference type="ARBA" id="ARBA00004651"/>
    </source>
</evidence>
<dbReference type="InterPro" id="IPR019264">
    <property type="entry name" value="DUF2179"/>
</dbReference>
<evidence type="ECO:0000256" key="6">
    <source>
        <dbReference type="SAM" id="Phobius"/>
    </source>
</evidence>
<dbReference type="GO" id="GO:0005886">
    <property type="term" value="C:plasma membrane"/>
    <property type="evidence" value="ECO:0007669"/>
    <property type="project" value="UniProtKB-SubCell"/>
</dbReference>
<organism evidence="8 9">
    <name type="scientific">Pilibacter termitis</name>
    <dbReference type="NCBI Taxonomy" id="263852"/>
    <lineage>
        <taxon>Bacteria</taxon>
        <taxon>Bacillati</taxon>
        <taxon>Bacillota</taxon>
        <taxon>Bacilli</taxon>
        <taxon>Lactobacillales</taxon>
        <taxon>Enterococcaceae</taxon>
        <taxon>Pilibacter</taxon>
    </lineage>
</organism>
<dbReference type="InterPro" id="IPR015867">
    <property type="entry name" value="N-reg_PII/ATP_PRibTrfase_C"/>
</dbReference>
<protein>
    <submittedName>
        <fullName evidence="8">Uncharacterized membrane-anchored protein YitT, contains DUF161 and DUF2179 domains</fullName>
    </submittedName>
</protein>
<dbReference type="EMBL" id="FUXI01000006">
    <property type="protein sequence ID" value="SJZ55234.1"/>
    <property type="molecule type" value="Genomic_DNA"/>
</dbReference>
<feature type="domain" description="DUF2179" evidence="7">
    <location>
        <begin position="211"/>
        <end position="265"/>
    </location>
</feature>